<keyword evidence="4" id="KW-0472">Membrane</keyword>
<evidence type="ECO:0000313" key="6">
    <source>
        <dbReference type="EMBL" id="HFI92614.1"/>
    </source>
</evidence>
<dbReference type="SMART" id="SM00342">
    <property type="entry name" value="HTH_ARAC"/>
    <property type="match status" value="1"/>
</dbReference>
<dbReference type="AlphaFoldDB" id="A0A7V3E8U0"/>
<keyword evidence="1" id="KW-0805">Transcription regulation</keyword>
<organism evidence="6">
    <name type="scientific">Ignavibacterium album</name>
    <dbReference type="NCBI Taxonomy" id="591197"/>
    <lineage>
        <taxon>Bacteria</taxon>
        <taxon>Pseudomonadati</taxon>
        <taxon>Ignavibacteriota</taxon>
        <taxon>Ignavibacteria</taxon>
        <taxon>Ignavibacteriales</taxon>
        <taxon>Ignavibacteriaceae</taxon>
        <taxon>Ignavibacterium</taxon>
    </lineage>
</organism>
<evidence type="ECO:0000259" key="5">
    <source>
        <dbReference type="PROSITE" id="PS01124"/>
    </source>
</evidence>
<dbReference type="PANTHER" id="PTHR43280:SF29">
    <property type="entry name" value="ARAC-FAMILY TRANSCRIPTIONAL REGULATOR"/>
    <property type="match status" value="1"/>
</dbReference>
<gene>
    <name evidence="6" type="ORF">ENS31_13935</name>
</gene>
<feature type="transmembrane region" description="Helical" evidence="4">
    <location>
        <begin position="36"/>
        <end position="59"/>
    </location>
</feature>
<feature type="domain" description="HTH araC/xylS-type" evidence="5">
    <location>
        <begin position="280"/>
        <end position="384"/>
    </location>
</feature>
<dbReference type="InterPro" id="IPR018060">
    <property type="entry name" value="HTH_AraC"/>
</dbReference>
<dbReference type="PRINTS" id="PR00032">
    <property type="entry name" value="HTHARAC"/>
</dbReference>
<dbReference type="EMBL" id="DSUJ01000011">
    <property type="protein sequence ID" value="HFI92614.1"/>
    <property type="molecule type" value="Genomic_DNA"/>
</dbReference>
<keyword evidence="4" id="KW-0812">Transmembrane</keyword>
<dbReference type="SUPFAM" id="SSF46689">
    <property type="entry name" value="Homeodomain-like"/>
    <property type="match status" value="1"/>
</dbReference>
<evidence type="ECO:0000256" key="4">
    <source>
        <dbReference type="SAM" id="Phobius"/>
    </source>
</evidence>
<accession>A0A7V3E8U0</accession>
<feature type="transmembrane region" description="Helical" evidence="4">
    <location>
        <begin position="71"/>
        <end position="90"/>
    </location>
</feature>
<dbReference type="InterPro" id="IPR020449">
    <property type="entry name" value="Tscrpt_reg_AraC-type_HTH"/>
</dbReference>
<feature type="transmembrane region" description="Helical" evidence="4">
    <location>
        <begin position="218"/>
        <end position="236"/>
    </location>
</feature>
<proteinExistence type="predicted"/>
<keyword evidence="4" id="KW-1133">Transmembrane helix</keyword>
<dbReference type="GO" id="GO:0043565">
    <property type="term" value="F:sequence-specific DNA binding"/>
    <property type="evidence" value="ECO:0007669"/>
    <property type="project" value="InterPro"/>
</dbReference>
<comment type="caution">
    <text evidence="6">The sequence shown here is derived from an EMBL/GenBank/DDBJ whole genome shotgun (WGS) entry which is preliminary data.</text>
</comment>
<name>A0A7V3E8U0_9BACT</name>
<reference evidence="6" key="1">
    <citation type="journal article" date="2020" name="mSystems">
        <title>Genome- and Community-Level Interaction Insights into Carbon Utilization and Element Cycling Functions of Hydrothermarchaeota in Hydrothermal Sediment.</title>
        <authorList>
            <person name="Zhou Z."/>
            <person name="Liu Y."/>
            <person name="Xu W."/>
            <person name="Pan J."/>
            <person name="Luo Z.H."/>
            <person name="Li M."/>
        </authorList>
    </citation>
    <scope>NUCLEOTIDE SEQUENCE [LARGE SCALE GENOMIC DNA]</scope>
    <source>
        <strain evidence="6">SpSt-479</strain>
    </source>
</reference>
<evidence type="ECO:0000256" key="1">
    <source>
        <dbReference type="ARBA" id="ARBA00023015"/>
    </source>
</evidence>
<feature type="transmembrane region" description="Helical" evidence="4">
    <location>
        <begin position="12"/>
        <end position="29"/>
    </location>
</feature>
<evidence type="ECO:0000256" key="3">
    <source>
        <dbReference type="ARBA" id="ARBA00023163"/>
    </source>
</evidence>
<feature type="transmembrane region" description="Helical" evidence="4">
    <location>
        <begin position="185"/>
        <end position="206"/>
    </location>
</feature>
<dbReference type="PROSITE" id="PS01124">
    <property type="entry name" value="HTH_ARAC_FAMILY_2"/>
    <property type="match status" value="1"/>
</dbReference>
<feature type="transmembrane region" description="Helical" evidence="4">
    <location>
        <begin position="102"/>
        <end position="120"/>
    </location>
</feature>
<evidence type="ECO:0000256" key="2">
    <source>
        <dbReference type="ARBA" id="ARBA00023125"/>
    </source>
</evidence>
<keyword evidence="3" id="KW-0804">Transcription</keyword>
<dbReference type="InterPro" id="IPR009057">
    <property type="entry name" value="Homeodomain-like_sf"/>
</dbReference>
<protein>
    <submittedName>
        <fullName evidence="6">AraC family transcriptional regulator</fullName>
    </submittedName>
</protein>
<dbReference type="PANTHER" id="PTHR43280">
    <property type="entry name" value="ARAC-FAMILY TRANSCRIPTIONAL REGULATOR"/>
    <property type="match status" value="1"/>
</dbReference>
<dbReference type="Pfam" id="PF12833">
    <property type="entry name" value="HTH_18"/>
    <property type="match status" value="1"/>
</dbReference>
<sequence>MGITKIKIFEYILILGAIQGILLSVLLFTKKENQPANLLLAFAMLALSFDVFNSAYIMFGYYRDFPHFTGITYSFPFLYGPIFFIYTKLISNRKISFDKKDFLHFIPFLIVVIYGLVFVYPKGADFKLGLIASKQANNLPALELISYLKPIHGIIYVLLTIGVVKSFNEKIKNSYSNLESINLKWLQYLTIGLSIVWSIVAFTYFLNFVDKMRAGADLLIYTAASVLIYSIGYFSLKQPQIFESLLFPPETDSKSKTTKDQRASYNKSGLTDEIAKNHLNKLIKLMETEKPFLNSELTLRELAEKLSISPHNLSELLNTKLNKNFYDFINHYRIEEFKRRLSDPTSDKFSLIALAFDSGFNSKSTFNTIFKKFTGITPSQYRKQFTQV</sequence>
<dbReference type="Gene3D" id="1.10.10.60">
    <property type="entry name" value="Homeodomain-like"/>
    <property type="match status" value="2"/>
</dbReference>
<keyword evidence="2" id="KW-0238">DNA-binding</keyword>
<dbReference type="GO" id="GO:0003700">
    <property type="term" value="F:DNA-binding transcription factor activity"/>
    <property type="evidence" value="ECO:0007669"/>
    <property type="project" value="InterPro"/>
</dbReference>